<evidence type="ECO:0000313" key="7">
    <source>
        <dbReference type="Proteomes" id="UP000481153"/>
    </source>
</evidence>
<proteinExistence type="predicted"/>
<evidence type="ECO:0000313" key="6">
    <source>
        <dbReference type="EMBL" id="KAF0734461.1"/>
    </source>
</evidence>
<feature type="domain" description="Crinkler effector protein N-terminal" evidence="4">
    <location>
        <begin position="2"/>
        <end position="99"/>
    </location>
</feature>
<sequence>MVCVVVGDERPFSVEIDPGMLVDALKDEIKKKKMYDFPSDGLQLFMAMEGLSKDAAKELPLDGRGQPLGCIIMDEILKINNTMHFGMDFQPQEGKVYVLNVLPKGAVRTLTLWVVKGSVENALEGKGVRARLYQLAHSNIAYYDPNYAHAFTYDGKKLMFHVVVKSEDNAQFFEAKFLDEIHTFGSPLYNLKVLSNVDKVSRPSNVSTLRRVKFSDYQPSDSDSLQETMSPTSALSDVAYLDQSTELFQYQRLEDIQMFPCAAKAEKARLMSKEHCEKYESYTKYKHDPNNFLALSRDMHGWFDALNTDFPFFKVDVVSWEEKPSRYKVLLKVTVANYECKDTVFGRLKEGSQKTSDALTMNTFVYVENPKTFQICLEWKSQEIEKDWDCYFSMQSAVA</sequence>
<comment type="caution">
    <text evidence="6">The sequence shown here is derived from an EMBL/GenBank/DDBJ whole genome shotgun (WGS) entry which is preliminary data.</text>
</comment>
<dbReference type="EMBL" id="VJMJ01000115">
    <property type="protein sequence ID" value="KAF0734320.1"/>
    <property type="molecule type" value="Genomic_DNA"/>
</dbReference>
<name>A0A6G0X3T2_9STRA</name>
<dbReference type="GO" id="GO:0005576">
    <property type="term" value="C:extracellular region"/>
    <property type="evidence" value="ECO:0007669"/>
    <property type="project" value="UniProtKB-SubCell"/>
</dbReference>
<dbReference type="GO" id="GO:0043657">
    <property type="term" value="C:host cell"/>
    <property type="evidence" value="ECO:0007669"/>
    <property type="project" value="UniProtKB-SubCell"/>
</dbReference>
<protein>
    <recommendedName>
        <fullName evidence="4">Crinkler effector protein N-terminal domain-containing protein</fullName>
    </recommendedName>
</protein>
<dbReference type="Proteomes" id="UP000481153">
    <property type="component" value="Unassembled WGS sequence"/>
</dbReference>
<dbReference type="InterPro" id="IPR045379">
    <property type="entry name" value="Crinkler_N"/>
</dbReference>
<evidence type="ECO:0000259" key="4">
    <source>
        <dbReference type="Pfam" id="PF20147"/>
    </source>
</evidence>
<keyword evidence="3" id="KW-0964">Secreted</keyword>
<evidence type="ECO:0000256" key="3">
    <source>
        <dbReference type="ARBA" id="ARBA00022525"/>
    </source>
</evidence>
<reference evidence="6 7" key="1">
    <citation type="submission" date="2019-07" db="EMBL/GenBank/DDBJ databases">
        <title>Genomics analysis of Aphanomyces spp. identifies a new class of oomycete effector associated with host adaptation.</title>
        <authorList>
            <person name="Gaulin E."/>
        </authorList>
    </citation>
    <scope>NUCLEOTIDE SEQUENCE [LARGE SCALE GENOMIC DNA]</scope>
    <source>
        <strain evidence="6 7">ATCC 201684</strain>
    </source>
</reference>
<dbReference type="Pfam" id="PF20147">
    <property type="entry name" value="Crinkler"/>
    <property type="match status" value="1"/>
</dbReference>
<accession>A0A6G0X3T2</accession>
<comment type="subcellular location">
    <subcellularLocation>
        <location evidence="1">Host cell</location>
    </subcellularLocation>
    <subcellularLocation>
        <location evidence="2">Secreted</location>
    </subcellularLocation>
</comment>
<dbReference type="AlphaFoldDB" id="A0A6G0X3T2"/>
<dbReference type="EMBL" id="VJMJ01000114">
    <property type="protein sequence ID" value="KAF0734461.1"/>
    <property type="molecule type" value="Genomic_DNA"/>
</dbReference>
<evidence type="ECO:0000256" key="1">
    <source>
        <dbReference type="ARBA" id="ARBA00004340"/>
    </source>
</evidence>
<gene>
    <name evidence="6" type="ORF">Ae201684_008920</name>
    <name evidence="5" type="ORF">Ae201684_008925</name>
</gene>
<evidence type="ECO:0000256" key="2">
    <source>
        <dbReference type="ARBA" id="ARBA00004613"/>
    </source>
</evidence>
<evidence type="ECO:0000313" key="5">
    <source>
        <dbReference type="EMBL" id="KAF0734320.1"/>
    </source>
</evidence>
<keyword evidence="7" id="KW-1185">Reference proteome</keyword>
<organism evidence="6 7">
    <name type="scientific">Aphanomyces euteiches</name>
    <dbReference type="NCBI Taxonomy" id="100861"/>
    <lineage>
        <taxon>Eukaryota</taxon>
        <taxon>Sar</taxon>
        <taxon>Stramenopiles</taxon>
        <taxon>Oomycota</taxon>
        <taxon>Saprolegniomycetes</taxon>
        <taxon>Saprolegniales</taxon>
        <taxon>Verrucalvaceae</taxon>
        <taxon>Aphanomyces</taxon>
    </lineage>
</organism>
<dbReference type="VEuPathDB" id="FungiDB:AeMF1_005098"/>